<sequence length="63" mass="6619">MKVLIADKFAENGVAALREAGCEVIVNPALKDDELTKAIGETSCNGLIVRSTEVTADMLKASP</sequence>
<evidence type="ECO:0008006" key="2">
    <source>
        <dbReference type="Google" id="ProtNLM"/>
    </source>
</evidence>
<feature type="non-terminal residue" evidence="1">
    <location>
        <position position="63"/>
    </location>
</feature>
<accession>X0RQT5</accession>
<comment type="caution">
    <text evidence="1">The sequence shown here is derived from an EMBL/GenBank/DDBJ whole genome shotgun (WGS) entry which is preliminary data.</text>
</comment>
<protein>
    <recommendedName>
        <fullName evidence="2">D-isomer specific 2-hydroxyacid dehydrogenase catalytic domain-containing protein</fullName>
    </recommendedName>
</protein>
<dbReference type="SUPFAM" id="SSF52283">
    <property type="entry name" value="Formate/glycerate dehydrogenase catalytic domain-like"/>
    <property type="match status" value="1"/>
</dbReference>
<dbReference type="AlphaFoldDB" id="X0RQT5"/>
<reference evidence="1" key="1">
    <citation type="journal article" date="2014" name="Front. Microbiol.">
        <title>High frequency of phylogenetically diverse reductive dehalogenase-homologous genes in deep subseafloor sedimentary metagenomes.</title>
        <authorList>
            <person name="Kawai M."/>
            <person name="Futagami T."/>
            <person name="Toyoda A."/>
            <person name="Takaki Y."/>
            <person name="Nishi S."/>
            <person name="Hori S."/>
            <person name="Arai W."/>
            <person name="Tsubouchi T."/>
            <person name="Morono Y."/>
            <person name="Uchiyama I."/>
            <person name="Ito T."/>
            <person name="Fujiyama A."/>
            <person name="Inagaki F."/>
            <person name="Takami H."/>
        </authorList>
    </citation>
    <scope>NUCLEOTIDE SEQUENCE</scope>
    <source>
        <strain evidence="1">Expedition CK06-06</strain>
    </source>
</reference>
<name>X0RQT5_9ZZZZ</name>
<organism evidence="1">
    <name type="scientific">marine sediment metagenome</name>
    <dbReference type="NCBI Taxonomy" id="412755"/>
    <lineage>
        <taxon>unclassified sequences</taxon>
        <taxon>metagenomes</taxon>
        <taxon>ecological metagenomes</taxon>
    </lineage>
</organism>
<evidence type="ECO:0000313" key="1">
    <source>
        <dbReference type="EMBL" id="GAF71138.1"/>
    </source>
</evidence>
<gene>
    <name evidence="1" type="ORF">S01H1_17338</name>
</gene>
<dbReference type="Gene3D" id="3.40.50.720">
    <property type="entry name" value="NAD(P)-binding Rossmann-like Domain"/>
    <property type="match status" value="1"/>
</dbReference>
<proteinExistence type="predicted"/>
<dbReference type="EMBL" id="BARS01009189">
    <property type="protein sequence ID" value="GAF71138.1"/>
    <property type="molecule type" value="Genomic_DNA"/>
</dbReference>